<evidence type="ECO:0000313" key="1">
    <source>
        <dbReference type="EMBL" id="GAA4715048.1"/>
    </source>
</evidence>
<evidence type="ECO:0000313" key="2">
    <source>
        <dbReference type="Proteomes" id="UP001499974"/>
    </source>
</evidence>
<name>A0ABP8XU52_9ACTN</name>
<comment type="caution">
    <text evidence="1">The sequence shown here is derived from an EMBL/GenBank/DDBJ whole genome shotgun (WGS) entry which is preliminary data.</text>
</comment>
<dbReference type="EMBL" id="BAABKM010000003">
    <property type="protein sequence ID" value="GAA4715048.1"/>
    <property type="molecule type" value="Genomic_DNA"/>
</dbReference>
<accession>A0ABP8XU52</accession>
<reference evidence="2" key="1">
    <citation type="journal article" date="2019" name="Int. J. Syst. Evol. Microbiol.">
        <title>The Global Catalogue of Microorganisms (GCM) 10K type strain sequencing project: providing services to taxonomists for standard genome sequencing and annotation.</title>
        <authorList>
            <consortium name="The Broad Institute Genomics Platform"/>
            <consortium name="The Broad Institute Genome Sequencing Center for Infectious Disease"/>
            <person name="Wu L."/>
            <person name="Ma J."/>
        </authorList>
    </citation>
    <scope>NUCLEOTIDE SEQUENCE [LARGE SCALE GENOMIC DNA]</scope>
    <source>
        <strain evidence="2">JCM 18531</strain>
    </source>
</reference>
<organism evidence="1 2">
    <name type="scientific">Nocardioides conyzicola</name>
    <dbReference type="NCBI Taxonomy" id="1651781"/>
    <lineage>
        <taxon>Bacteria</taxon>
        <taxon>Bacillati</taxon>
        <taxon>Actinomycetota</taxon>
        <taxon>Actinomycetes</taxon>
        <taxon>Propionibacteriales</taxon>
        <taxon>Nocardioidaceae</taxon>
        <taxon>Nocardioides</taxon>
    </lineage>
</organism>
<proteinExistence type="predicted"/>
<keyword evidence="2" id="KW-1185">Reference proteome</keyword>
<dbReference type="Proteomes" id="UP001499974">
    <property type="component" value="Unassembled WGS sequence"/>
</dbReference>
<sequence>MMRAHLASAMTLLLHDLKKTGAPVPLVEESDWQDYPGAESAMLRSSDFTGMGVWIDTGASEAAQIAMLADQVQEWVVELAEPRVTNWPQCPEHPKNHPMAAVANGNTATWVCPKSKRQVSEIGQLAPPA</sequence>
<gene>
    <name evidence="1" type="ORF">GCM10023349_38000</name>
</gene>
<protein>
    <submittedName>
        <fullName evidence="1">Uncharacterized protein</fullName>
    </submittedName>
</protein>